<dbReference type="AlphaFoldDB" id="A0A392VRH4"/>
<feature type="non-terminal residue" evidence="1">
    <location>
        <position position="38"/>
    </location>
</feature>
<comment type="caution">
    <text evidence="1">The sequence shown here is derived from an EMBL/GenBank/DDBJ whole genome shotgun (WGS) entry which is preliminary data.</text>
</comment>
<evidence type="ECO:0000313" key="2">
    <source>
        <dbReference type="Proteomes" id="UP000265520"/>
    </source>
</evidence>
<evidence type="ECO:0000313" key="1">
    <source>
        <dbReference type="EMBL" id="MCI90998.1"/>
    </source>
</evidence>
<organism evidence="1 2">
    <name type="scientific">Trifolium medium</name>
    <dbReference type="NCBI Taxonomy" id="97028"/>
    <lineage>
        <taxon>Eukaryota</taxon>
        <taxon>Viridiplantae</taxon>
        <taxon>Streptophyta</taxon>
        <taxon>Embryophyta</taxon>
        <taxon>Tracheophyta</taxon>
        <taxon>Spermatophyta</taxon>
        <taxon>Magnoliopsida</taxon>
        <taxon>eudicotyledons</taxon>
        <taxon>Gunneridae</taxon>
        <taxon>Pentapetalae</taxon>
        <taxon>rosids</taxon>
        <taxon>fabids</taxon>
        <taxon>Fabales</taxon>
        <taxon>Fabaceae</taxon>
        <taxon>Papilionoideae</taxon>
        <taxon>50 kb inversion clade</taxon>
        <taxon>NPAAA clade</taxon>
        <taxon>Hologalegina</taxon>
        <taxon>IRL clade</taxon>
        <taxon>Trifolieae</taxon>
        <taxon>Trifolium</taxon>
    </lineage>
</organism>
<accession>A0A392VRH4</accession>
<proteinExistence type="predicted"/>
<name>A0A392VRH4_9FABA</name>
<protein>
    <submittedName>
        <fullName evidence="1">Uncharacterized protein</fullName>
    </submittedName>
</protein>
<reference evidence="1 2" key="1">
    <citation type="journal article" date="2018" name="Front. Plant Sci.">
        <title>Red Clover (Trifolium pratense) and Zigzag Clover (T. medium) - A Picture of Genomic Similarities and Differences.</title>
        <authorList>
            <person name="Dluhosova J."/>
            <person name="Istvanek J."/>
            <person name="Nedelnik J."/>
            <person name="Repkova J."/>
        </authorList>
    </citation>
    <scope>NUCLEOTIDE SEQUENCE [LARGE SCALE GENOMIC DNA]</scope>
    <source>
        <strain evidence="2">cv. 10/8</strain>
        <tissue evidence="1">Leaf</tissue>
    </source>
</reference>
<keyword evidence="2" id="KW-1185">Reference proteome</keyword>
<sequence>MLFATPDQRTAILLGNHIAKVATEGGMTNTESPEDHPA</sequence>
<dbReference type="EMBL" id="LXQA011259839">
    <property type="protein sequence ID" value="MCI90998.1"/>
    <property type="molecule type" value="Genomic_DNA"/>
</dbReference>
<dbReference type="Proteomes" id="UP000265520">
    <property type="component" value="Unassembled WGS sequence"/>
</dbReference>